<sequence length="172" mass="19517">MTFKKIGKAFLILSFITFLFAGCTSERGNDPEPEEQNFMKAKVNGVEKTFLYVYGIGGNKQIFSVTFDEFDPKTNSYYPNMTLEINYRQGDMKDFVIIPRTYTESADNAEFKYSKTQNSNDIYTASNFAANDFKITLTRFEKRVVGTFSGTLQNANGDQIVITGGSFNSFLY</sequence>
<dbReference type="RefSeq" id="WP_196080659.1">
    <property type="nucleotide sequence ID" value="NZ_JADPVI010000004.1"/>
</dbReference>
<comment type="caution">
    <text evidence="2">The sequence shown here is derived from an EMBL/GenBank/DDBJ whole genome shotgun (WGS) entry which is preliminary data.</text>
</comment>
<name>A0ABS0FEZ0_9FLAO</name>
<accession>A0ABS0FEZ0</accession>
<feature type="chain" id="PRO_5047446315" description="Lipoprotein" evidence="1">
    <location>
        <begin position="22"/>
        <end position="172"/>
    </location>
</feature>
<dbReference type="Proteomes" id="UP000660070">
    <property type="component" value="Unassembled WGS sequence"/>
</dbReference>
<dbReference type="EMBL" id="JADPVI010000004">
    <property type="protein sequence ID" value="MBF8458213.1"/>
    <property type="molecule type" value="Genomic_DNA"/>
</dbReference>
<proteinExistence type="predicted"/>
<evidence type="ECO:0000313" key="3">
    <source>
        <dbReference type="Proteomes" id="UP000660070"/>
    </source>
</evidence>
<evidence type="ECO:0000313" key="2">
    <source>
        <dbReference type="EMBL" id="MBF8458213.1"/>
    </source>
</evidence>
<organism evidence="2 3">
    <name type="scientific">Kaistella gelatinilytica</name>
    <dbReference type="NCBI Taxonomy" id="2787636"/>
    <lineage>
        <taxon>Bacteria</taxon>
        <taxon>Pseudomonadati</taxon>
        <taxon>Bacteroidota</taxon>
        <taxon>Flavobacteriia</taxon>
        <taxon>Flavobacteriales</taxon>
        <taxon>Weeksellaceae</taxon>
        <taxon>Chryseobacterium group</taxon>
        <taxon>Kaistella</taxon>
    </lineage>
</organism>
<protein>
    <recommendedName>
        <fullName evidence="4">Lipoprotein</fullName>
    </recommendedName>
</protein>
<reference evidence="2 3" key="1">
    <citation type="submission" date="2020-11" db="EMBL/GenBank/DDBJ databases">
        <title>Kaistella gelatinilytica sp. nov., a flavobacterium isolated from Antarctic Soil.</title>
        <authorList>
            <person name="Li J."/>
        </authorList>
    </citation>
    <scope>NUCLEOTIDE SEQUENCE [LARGE SCALE GENOMIC DNA]</scope>
    <source>
        <strain evidence="2 3">G5-32</strain>
    </source>
</reference>
<keyword evidence="1" id="KW-0732">Signal</keyword>
<evidence type="ECO:0008006" key="4">
    <source>
        <dbReference type="Google" id="ProtNLM"/>
    </source>
</evidence>
<gene>
    <name evidence="2" type="ORF">IV494_13600</name>
</gene>
<keyword evidence="3" id="KW-1185">Reference proteome</keyword>
<evidence type="ECO:0000256" key="1">
    <source>
        <dbReference type="SAM" id="SignalP"/>
    </source>
</evidence>
<dbReference type="PROSITE" id="PS51257">
    <property type="entry name" value="PROKAR_LIPOPROTEIN"/>
    <property type="match status" value="1"/>
</dbReference>
<feature type="signal peptide" evidence="1">
    <location>
        <begin position="1"/>
        <end position="21"/>
    </location>
</feature>